<dbReference type="Gene3D" id="1.10.510.10">
    <property type="entry name" value="Transferase(Phosphotransferase) domain 1"/>
    <property type="match status" value="2"/>
</dbReference>
<feature type="compositionally biased region" description="Low complexity" evidence="4">
    <location>
        <begin position="469"/>
        <end position="478"/>
    </location>
</feature>
<dbReference type="Gene3D" id="3.30.200.20">
    <property type="entry name" value="Phosphorylase Kinase, domain 1"/>
    <property type="match status" value="1"/>
</dbReference>
<dbReference type="PANTHER" id="PTHR11909">
    <property type="entry name" value="CASEIN KINASE-RELATED"/>
    <property type="match status" value="1"/>
</dbReference>
<feature type="compositionally biased region" description="Polar residues" evidence="4">
    <location>
        <begin position="598"/>
        <end position="607"/>
    </location>
</feature>
<dbReference type="InterPro" id="IPR017441">
    <property type="entry name" value="Protein_kinase_ATP_BS"/>
</dbReference>
<feature type="compositionally biased region" description="Polar residues" evidence="4">
    <location>
        <begin position="459"/>
        <end position="468"/>
    </location>
</feature>
<feature type="domain" description="Protein kinase" evidence="5">
    <location>
        <begin position="100"/>
        <end position="494"/>
    </location>
</feature>
<evidence type="ECO:0000256" key="3">
    <source>
        <dbReference type="SAM" id="Coils"/>
    </source>
</evidence>
<feature type="region of interest" description="Disordered" evidence="4">
    <location>
        <begin position="459"/>
        <end position="478"/>
    </location>
</feature>
<dbReference type="SMART" id="SM00220">
    <property type="entry name" value="S_TKc"/>
    <property type="match status" value="1"/>
</dbReference>
<dbReference type="InterPro" id="IPR038444">
    <property type="entry name" value="DUF465_sf"/>
</dbReference>
<dbReference type="STRING" id="1157962.A0A250X592"/>
<evidence type="ECO:0000256" key="4">
    <source>
        <dbReference type="SAM" id="MobiDB-lite"/>
    </source>
</evidence>
<keyword evidence="2" id="KW-0067">ATP-binding</keyword>
<feature type="region of interest" description="Disordered" evidence="4">
    <location>
        <begin position="598"/>
        <end position="621"/>
    </location>
</feature>
<name>A0A250X592_9CHLO</name>
<dbReference type="AlphaFoldDB" id="A0A250X592"/>
<dbReference type="EMBL" id="BEGY01000028">
    <property type="protein sequence ID" value="GAX77930.1"/>
    <property type="molecule type" value="Genomic_DNA"/>
</dbReference>
<feature type="region of interest" description="Disordered" evidence="4">
    <location>
        <begin position="370"/>
        <end position="401"/>
    </location>
</feature>
<comment type="caution">
    <text evidence="6">The sequence shown here is derived from an EMBL/GenBank/DDBJ whole genome shotgun (WGS) entry which is preliminary data.</text>
</comment>
<keyword evidence="2" id="KW-0547">Nucleotide-binding</keyword>
<dbReference type="PROSITE" id="PS50011">
    <property type="entry name" value="PROTEIN_KINASE_DOM"/>
    <property type="match status" value="1"/>
</dbReference>
<feature type="binding site" evidence="2">
    <location>
        <position position="129"/>
    </location>
    <ligand>
        <name>ATP</name>
        <dbReference type="ChEBI" id="CHEBI:30616"/>
    </ligand>
</feature>
<dbReference type="OrthoDB" id="248495at2759"/>
<evidence type="ECO:0000256" key="1">
    <source>
        <dbReference type="ARBA" id="ARBA00005926"/>
    </source>
</evidence>
<proteinExistence type="inferred from homology"/>
<comment type="similarity">
    <text evidence="1">Belongs to the protein kinase superfamily. CK1 Ser/Thr protein kinase family. Casein kinase I subfamily.</text>
</comment>
<feature type="compositionally biased region" description="Low complexity" evidence="4">
    <location>
        <begin position="370"/>
        <end position="398"/>
    </location>
</feature>
<dbReference type="GO" id="GO:0004672">
    <property type="term" value="F:protein kinase activity"/>
    <property type="evidence" value="ECO:0007669"/>
    <property type="project" value="InterPro"/>
</dbReference>
<feature type="region of interest" description="Disordered" evidence="4">
    <location>
        <begin position="416"/>
        <end position="439"/>
    </location>
</feature>
<dbReference type="Proteomes" id="UP000232323">
    <property type="component" value="Unassembled WGS sequence"/>
</dbReference>
<keyword evidence="3" id="KW-0175">Coiled coil</keyword>
<keyword evidence="7" id="KW-1185">Reference proteome</keyword>
<evidence type="ECO:0000256" key="2">
    <source>
        <dbReference type="PROSITE-ProRule" id="PRU10141"/>
    </source>
</evidence>
<gene>
    <name evidence="6" type="ORF">CEUSTIGMA_g5372.t1</name>
</gene>
<dbReference type="SUPFAM" id="SSF56112">
    <property type="entry name" value="Protein kinase-like (PK-like)"/>
    <property type="match status" value="1"/>
</dbReference>
<evidence type="ECO:0000313" key="6">
    <source>
        <dbReference type="EMBL" id="GAX77930.1"/>
    </source>
</evidence>
<feature type="coiled-coil region" evidence="3">
    <location>
        <begin position="66"/>
        <end position="93"/>
    </location>
</feature>
<dbReference type="Gene3D" id="6.10.280.50">
    <property type="match status" value="1"/>
</dbReference>
<dbReference type="InterPro" id="IPR000719">
    <property type="entry name" value="Prot_kinase_dom"/>
</dbReference>
<evidence type="ECO:0000259" key="5">
    <source>
        <dbReference type="PROSITE" id="PS50011"/>
    </source>
</evidence>
<organism evidence="6 7">
    <name type="scientific">Chlamydomonas eustigma</name>
    <dbReference type="NCBI Taxonomy" id="1157962"/>
    <lineage>
        <taxon>Eukaryota</taxon>
        <taxon>Viridiplantae</taxon>
        <taxon>Chlorophyta</taxon>
        <taxon>core chlorophytes</taxon>
        <taxon>Chlorophyceae</taxon>
        <taxon>CS clade</taxon>
        <taxon>Chlamydomonadales</taxon>
        <taxon>Chlamydomonadaceae</taxon>
        <taxon>Chlamydomonas</taxon>
    </lineage>
</organism>
<accession>A0A250X592</accession>
<protein>
    <recommendedName>
        <fullName evidence="5">Protein kinase domain-containing protein</fullName>
    </recommendedName>
</protein>
<reference evidence="6 7" key="1">
    <citation type="submission" date="2017-08" db="EMBL/GenBank/DDBJ databases">
        <title>Acidophilic green algal genome provides insights into adaptation to an acidic environment.</title>
        <authorList>
            <person name="Hirooka S."/>
            <person name="Hirose Y."/>
            <person name="Kanesaki Y."/>
            <person name="Higuchi S."/>
            <person name="Fujiwara T."/>
            <person name="Onuma R."/>
            <person name="Era A."/>
            <person name="Ohbayashi R."/>
            <person name="Uzuka A."/>
            <person name="Nozaki H."/>
            <person name="Yoshikawa H."/>
            <person name="Miyagishima S.Y."/>
        </authorList>
    </citation>
    <scope>NUCLEOTIDE SEQUENCE [LARGE SCALE GENOMIC DNA]</scope>
    <source>
        <strain evidence="6 7">NIES-2499</strain>
    </source>
</reference>
<dbReference type="InterPro" id="IPR050235">
    <property type="entry name" value="CK1_Ser-Thr_kinase"/>
</dbReference>
<dbReference type="InterPro" id="IPR011009">
    <property type="entry name" value="Kinase-like_dom_sf"/>
</dbReference>
<dbReference type="PROSITE" id="PS00107">
    <property type="entry name" value="PROTEIN_KINASE_ATP"/>
    <property type="match status" value="1"/>
</dbReference>
<sequence length="776" mass="83219">MPLIAAFEKLYKLHGTKAKSFVIGPSKHRKSVSSWWREEKRELEIIKRDHRLLDAEISSLDVPCIAASMQWKIQKLKKDKLRLKDRMNYLLQKAEEGISNAPIVTLGEGGFGKILLAECVTSGVKVAVKVAHPEDYSSLSTEFSALKRLTGSPGFPRVLYIGQQELPQISTTSRASGLTKEKKLSKISTVSSFQSISSGLKALDTSTDCLEKHQHSPDLEFEEASASGSRSDPVALLVMELLGPSLDRLLYETRLGTGGLSSLTVLNLASQMLLRLQSLASCRIVHGDIQPGNMLMGKDDPGKQRTVHLIDFGLSRRAKRQRDGSHIFRAHSQITGLDGDQQPLQNCCMGRQAGSAVEGGPLNHTAVLKSTAPRPAASSSSTTCSPTSSSSSTSHSPAGNRYLAAGMADTCHDAIGGVHDVQDKGGHSSSSSYPQMIPHSGEHADVRLKEVMPLLTSTCHGTKESTPNADSAAIRSDSSATPSRAAALNGHGKVALAAVAADCTGNSLNSFSRTSSSSSRHNKVAGPVDRISGTLEFSSRGVLRGKPPQYKDDLESLAYCLAYLLVGSLPWSSFCTSAVGDHDGPSVAENHNGMTREASSVAENHNGSIPEASPSRWGKATSNQYRSRMMGGGDESACMVDEEGMLEHGREAERVGGVAEAVAELKDRCILQGSICCGRSAESCRTTSVIMDMLAHARTLPELGVPDYVMLIKACEHAMILEAPSYDGGHDYILCDATHASDFTFDWENEGVTWSSVDGGLRLESYSAIAAHQVRR</sequence>
<evidence type="ECO:0000313" key="7">
    <source>
        <dbReference type="Proteomes" id="UP000232323"/>
    </source>
</evidence>
<dbReference type="GO" id="GO:0005524">
    <property type="term" value="F:ATP binding"/>
    <property type="evidence" value="ECO:0007669"/>
    <property type="project" value="UniProtKB-UniRule"/>
</dbReference>